<dbReference type="AlphaFoldDB" id="A0A0E9UZD0"/>
<reference evidence="1" key="1">
    <citation type="submission" date="2014-11" db="EMBL/GenBank/DDBJ databases">
        <authorList>
            <person name="Amaro Gonzalez C."/>
        </authorList>
    </citation>
    <scope>NUCLEOTIDE SEQUENCE</scope>
</reference>
<dbReference type="EMBL" id="GBXM01037466">
    <property type="protein sequence ID" value="JAH71111.1"/>
    <property type="molecule type" value="Transcribed_RNA"/>
</dbReference>
<protein>
    <submittedName>
        <fullName evidence="1">Uncharacterized protein</fullName>
    </submittedName>
</protein>
<organism evidence="1">
    <name type="scientific">Anguilla anguilla</name>
    <name type="common">European freshwater eel</name>
    <name type="synonym">Muraena anguilla</name>
    <dbReference type="NCBI Taxonomy" id="7936"/>
    <lineage>
        <taxon>Eukaryota</taxon>
        <taxon>Metazoa</taxon>
        <taxon>Chordata</taxon>
        <taxon>Craniata</taxon>
        <taxon>Vertebrata</taxon>
        <taxon>Euteleostomi</taxon>
        <taxon>Actinopterygii</taxon>
        <taxon>Neopterygii</taxon>
        <taxon>Teleostei</taxon>
        <taxon>Anguilliformes</taxon>
        <taxon>Anguillidae</taxon>
        <taxon>Anguilla</taxon>
    </lineage>
</organism>
<evidence type="ECO:0000313" key="1">
    <source>
        <dbReference type="EMBL" id="JAH71111.1"/>
    </source>
</evidence>
<name>A0A0E9UZD0_ANGAN</name>
<proteinExistence type="predicted"/>
<accession>A0A0E9UZD0</accession>
<sequence>MTGASPSPHESSVVELSLHRELTTSITYKPINTEPAPVFKNTLLYVIPI</sequence>
<reference evidence="1" key="2">
    <citation type="journal article" date="2015" name="Fish Shellfish Immunol.">
        <title>Early steps in the European eel (Anguilla anguilla)-Vibrio vulnificus interaction in the gills: Role of the RtxA13 toxin.</title>
        <authorList>
            <person name="Callol A."/>
            <person name="Pajuelo D."/>
            <person name="Ebbesson L."/>
            <person name="Teles M."/>
            <person name="MacKenzie S."/>
            <person name="Amaro C."/>
        </authorList>
    </citation>
    <scope>NUCLEOTIDE SEQUENCE</scope>
</reference>